<dbReference type="PANTHER" id="PTHR15741:SF27">
    <property type="entry name" value="TRANSCRIPTION FACTOR AP-4"/>
    <property type="match status" value="1"/>
</dbReference>
<evidence type="ECO:0000256" key="4">
    <source>
        <dbReference type="ARBA" id="ARBA00023163"/>
    </source>
</evidence>
<evidence type="ECO:0000256" key="3">
    <source>
        <dbReference type="ARBA" id="ARBA00023125"/>
    </source>
</evidence>
<evidence type="ECO:0000256" key="2">
    <source>
        <dbReference type="ARBA" id="ARBA00023015"/>
    </source>
</evidence>
<comment type="subcellular location">
    <subcellularLocation>
        <location evidence="1">Nucleus</location>
    </subcellularLocation>
</comment>
<gene>
    <name evidence="9" type="ORF">MFLAVUS_002268</name>
</gene>
<dbReference type="PROSITE" id="PS50888">
    <property type="entry name" value="BHLH"/>
    <property type="match status" value="1"/>
</dbReference>
<dbReference type="Gene3D" id="4.10.280.10">
    <property type="entry name" value="Helix-loop-helix DNA-binding domain"/>
    <property type="match status" value="1"/>
</dbReference>
<dbReference type="SUPFAM" id="SSF47459">
    <property type="entry name" value="HLH, helix-loop-helix DNA-binding domain"/>
    <property type="match status" value="1"/>
</dbReference>
<dbReference type="Pfam" id="PF00010">
    <property type="entry name" value="HLH"/>
    <property type="match status" value="1"/>
</dbReference>
<dbReference type="InterPro" id="IPR011598">
    <property type="entry name" value="bHLH_dom"/>
</dbReference>
<feature type="domain" description="BHLH" evidence="8">
    <location>
        <begin position="154"/>
        <end position="205"/>
    </location>
</feature>
<keyword evidence="3" id="KW-0238">DNA-binding</keyword>
<keyword evidence="4" id="KW-0804">Transcription</keyword>
<dbReference type="SMART" id="SM00353">
    <property type="entry name" value="HLH"/>
    <property type="match status" value="1"/>
</dbReference>
<keyword evidence="5" id="KW-0539">Nucleus</keyword>
<keyword evidence="7" id="KW-0472">Membrane</keyword>
<evidence type="ECO:0000313" key="9">
    <source>
        <dbReference type="EMBL" id="GAA5808869.1"/>
    </source>
</evidence>
<dbReference type="EMBL" id="BAABUK010000004">
    <property type="protein sequence ID" value="GAA5808869.1"/>
    <property type="molecule type" value="Genomic_DNA"/>
</dbReference>
<reference evidence="9 10" key="1">
    <citation type="submission" date="2024-04" db="EMBL/GenBank/DDBJ databases">
        <title>genome sequences of Mucor flavus KT1a and Helicostylum pulchrum KT1b strains isolated from the surface of a dry-aged beef.</title>
        <authorList>
            <person name="Toyotome T."/>
            <person name="Hosono M."/>
            <person name="Torimaru M."/>
            <person name="Fukuda K."/>
            <person name="Mikami N."/>
        </authorList>
    </citation>
    <scope>NUCLEOTIDE SEQUENCE [LARGE SCALE GENOMIC DNA]</scope>
    <source>
        <strain evidence="9 10">KT1a</strain>
    </source>
</reference>
<keyword evidence="2" id="KW-0805">Transcription regulation</keyword>
<dbReference type="CDD" id="cd11405">
    <property type="entry name" value="bHLHzip_MLXIP_like"/>
    <property type="match status" value="1"/>
</dbReference>
<evidence type="ECO:0000256" key="6">
    <source>
        <dbReference type="SAM" id="MobiDB-lite"/>
    </source>
</evidence>
<protein>
    <recommendedName>
        <fullName evidence="8">BHLH domain-containing protein</fullName>
    </recommendedName>
</protein>
<name>A0ABP9YPT7_9FUNG</name>
<evidence type="ECO:0000256" key="1">
    <source>
        <dbReference type="ARBA" id="ARBA00004123"/>
    </source>
</evidence>
<evidence type="ECO:0000313" key="10">
    <source>
        <dbReference type="Proteomes" id="UP001473302"/>
    </source>
</evidence>
<dbReference type="InterPro" id="IPR036638">
    <property type="entry name" value="HLH_DNA-bd_sf"/>
</dbReference>
<feature type="region of interest" description="Disordered" evidence="6">
    <location>
        <begin position="57"/>
        <end position="87"/>
    </location>
</feature>
<proteinExistence type="predicted"/>
<comment type="caution">
    <text evidence="9">The sequence shown here is derived from an EMBL/GenBank/DDBJ whole genome shotgun (WGS) entry which is preliminary data.</text>
</comment>
<organism evidence="9 10">
    <name type="scientific">Mucor flavus</name>
    <dbReference type="NCBI Taxonomy" id="439312"/>
    <lineage>
        <taxon>Eukaryota</taxon>
        <taxon>Fungi</taxon>
        <taxon>Fungi incertae sedis</taxon>
        <taxon>Mucoromycota</taxon>
        <taxon>Mucoromycotina</taxon>
        <taxon>Mucoromycetes</taxon>
        <taxon>Mucorales</taxon>
        <taxon>Mucorineae</taxon>
        <taxon>Mucoraceae</taxon>
        <taxon>Mucor</taxon>
    </lineage>
</organism>
<evidence type="ECO:0000259" key="8">
    <source>
        <dbReference type="PROSITE" id="PS50888"/>
    </source>
</evidence>
<keyword evidence="7" id="KW-1133">Transmembrane helix</keyword>
<accession>A0ABP9YPT7</accession>
<evidence type="ECO:0000256" key="5">
    <source>
        <dbReference type="ARBA" id="ARBA00023242"/>
    </source>
</evidence>
<dbReference type="Proteomes" id="UP001473302">
    <property type="component" value="Unassembled WGS sequence"/>
</dbReference>
<feature type="transmembrane region" description="Helical" evidence="7">
    <location>
        <begin position="351"/>
        <end position="372"/>
    </location>
</feature>
<sequence>MSNYIRQTYNSVPMLHDPPVVYGNLPQQYYPIMQYHSRPNIMYHPQIYYQNELMVKRNDSPTHSSPPTPPIQSQLVTPLTPPPSTEDRVKKTIARANAIPAEFYQTEFLEYSKKSYDFQHQSNRKRKRAVSDDSDLQCKKSFQDSEECLNTNELRRQIHIQSEQKRRAQIKDGFDTLKSHLPGCNNKKLSKAALLTRTVQQLEHMKKVQSELLAEVERLSLQDCSFISGQGCLNGVCKYCAMCITNDCILATPYSTGDNEGSTCAVTHQNEGYDFYNYCLSSGTDSDGDNCDTSTQCYQYRQGNVSYAMHAWDNLMCDQDSCSLINADGTQPSIPIPIGNTSHPTAGAGSVITSVCTFISVVLMVLFGRVLLSKYLCFGICSKNIETIQPTAPPSFQSEMVMRSNNSSDLPTYSNREPSPPKYQEAIVTQIRGIDYHPSASTQSNILYQKIKRTLSITRQSLTLYTLKRNSDQQDSNQPDQEEIIRLQNNNNSLHSHDPSTTYNPSTIGIPPSSFLAPTIQASIRSSSLDYTPPPPAYQDMIYPPSYRSTNSTKDDNISVNRHCVEAENINIIKNIEILRSTSPEIFTL</sequence>
<dbReference type="InterPro" id="IPR052207">
    <property type="entry name" value="Max-like/E-box_TFs"/>
</dbReference>
<dbReference type="PANTHER" id="PTHR15741">
    <property type="entry name" value="BASIC HELIX-LOOP-HELIX ZIP TRANSCRIPTION FACTOR"/>
    <property type="match status" value="1"/>
</dbReference>
<evidence type="ECO:0000256" key="7">
    <source>
        <dbReference type="SAM" id="Phobius"/>
    </source>
</evidence>
<keyword evidence="7" id="KW-0812">Transmembrane</keyword>
<keyword evidence="10" id="KW-1185">Reference proteome</keyword>